<feature type="region of interest" description="Disordered" evidence="16">
    <location>
        <begin position="1"/>
        <end position="64"/>
    </location>
</feature>
<comment type="pathway">
    <text evidence="2">Lipid metabolism; sphingolipid metabolism.</text>
</comment>
<sequence length="390" mass="44750">MLPCARRSQRAADAASGCPASSPIRAPRWTGARATSSTRSWWLSSTTRRRRGRAPRRAAPGSSCVLSRKSLLHSASLGPSRKAGSSTSSRCRPQAAALHLFPLVIPVTRFLHQQPPVPACPDTDLTAAEVSQNLTFAWCEHTWISSRLFYRNGAGKQFSNIPFFIFGPLMMYLMHPYAQKRSCSIYVFCILFMVIGLFSMYFHMTLSFLGQLLDEISILWLLASGYSIWLPRCYFPAFLRENRSQFTRLVFITTVVSTFLSFLRPTINAYVLNVIALHIVYIVFQEYRKTSNKEFCHVIEVSILLWASAFTSWVSDRVFCSFWQRIHFFYLHSIWHLLISVTFPYGMVTMALLDARYELPDKTLKVHYWPWDTWPVGLPYVEISSDNKKC</sequence>
<evidence type="ECO:0000256" key="15">
    <source>
        <dbReference type="RuleBase" id="RU364079"/>
    </source>
</evidence>
<keyword evidence="6 15" id="KW-0378">Hydrolase</keyword>
<comment type="caution">
    <text evidence="15">Lacks conserved residue(s) required for the propagation of feature annotation.</text>
</comment>
<dbReference type="GO" id="GO:0046512">
    <property type="term" value="P:sphingosine biosynthetic process"/>
    <property type="evidence" value="ECO:0007669"/>
    <property type="project" value="TreeGrafter"/>
</dbReference>
<comment type="pathway">
    <text evidence="3">Sphingolipid metabolism.</text>
</comment>
<evidence type="ECO:0000256" key="16">
    <source>
        <dbReference type="SAM" id="MobiDB-lite"/>
    </source>
</evidence>
<dbReference type="Ensembl" id="ENSEAST00005036805.1">
    <property type="protein sequence ID" value="ENSEASP00005033762.1"/>
    <property type="gene ID" value="ENSEASG00005023107.1"/>
</dbReference>
<gene>
    <name evidence="17" type="primary">ACER1</name>
</gene>
<dbReference type="GO" id="GO:0046514">
    <property type="term" value="P:ceramide catabolic process"/>
    <property type="evidence" value="ECO:0007669"/>
    <property type="project" value="TreeGrafter"/>
</dbReference>
<evidence type="ECO:0000256" key="7">
    <source>
        <dbReference type="ARBA" id="ARBA00022919"/>
    </source>
</evidence>
<feature type="binding site" evidence="13">
    <location>
        <position position="138"/>
    </location>
    <ligand>
        <name>Ca(2+)</name>
        <dbReference type="ChEBI" id="CHEBI:29108"/>
    </ligand>
</feature>
<keyword evidence="13" id="KW-0106">Calcium</keyword>
<evidence type="ECO:0000256" key="2">
    <source>
        <dbReference type="ARBA" id="ARBA00004760"/>
    </source>
</evidence>
<evidence type="ECO:0000256" key="6">
    <source>
        <dbReference type="ARBA" id="ARBA00022801"/>
    </source>
</evidence>
<feature type="binding site" evidence="13">
    <location>
        <position position="140"/>
    </location>
    <ligand>
        <name>Ca(2+)</name>
        <dbReference type="ChEBI" id="CHEBI:29108"/>
    </ligand>
</feature>
<comment type="catalytic activity">
    <reaction evidence="10">
        <text>N-(9Z-octadecenoyl)-sphing-4-enine + H2O = sphing-4-enine + (9Z)-octadecenoate</text>
        <dbReference type="Rhea" id="RHEA:41299"/>
        <dbReference type="ChEBI" id="CHEBI:15377"/>
        <dbReference type="ChEBI" id="CHEBI:30823"/>
        <dbReference type="ChEBI" id="CHEBI:57756"/>
        <dbReference type="ChEBI" id="CHEBI:77996"/>
    </reaction>
    <physiologicalReaction direction="left-to-right" evidence="10">
        <dbReference type="Rhea" id="RHEA:41300"/>
    </physiologicalReaction>
</comment>
<proteinExistence type="inferred from homology"/>
<dbReference type="AlphaFoldDB" id="A0A8C4PVF2"/>
<dbReference type="GO" id="GO:0005783">
    <property type="term" value="C:endoplasmic reticulum"/>
    <property type="evidence" value="ECO:0007669"/>
    <property type="project" value="TreeGrafter"/>
</dbReference>
<evidence type="ECO:0000256" key="1">
    <source>
        <dbReference type="ARBA" id="ARBA00004141"/>
    </source>
</evidence>
<comment type="function">
    <text evidence="15">Hydrolyzes the sphingolipid ceramide into sphingosine and free fatty acid.</text>
</comment>
<comment type="catalytic activity">
    <reaction evidence="11">
        <text>an N-acylsphing-4-enine + H2O = sphing-4-enine + a fatty acid</text>
        <dbReference type="Rhea" id="RHEA:20856"/>
        <dbReference type="ChEBI" id="CHEBI:15377"/>
        <dbReference type="ChEBI" id="CHEBI:28868"/>
        <dbReference type="ChEBI" id="CHEBI:52639"/>
        <dbReference type="ChEBI" id="CHEBI:57756"/>
        <dbReference type="EC" id="3.5.1.23"/>
    </reaction>
    <physiologicalReaction direction="left-to-right" evidence="11">
        <dbReference type="Rhea" id="RHEA:20857"/>
    </physiologicalReaction>
</comment>
<evidence type="ECO:0000256" key="13">
    <source>
        <dbReference type="PIRSR" id="PIRSR608901-1"/>
    </source>
</evidence>
<keyword evidence="9 15" id="KW-0472">Membrane</keyword>
<keyword evidence="14" id="KW-0862">Zinc</keyword>
<comment type="similarity">
    <text evidence="4 15">Belongs to the alkaline ceramidase family.</text>
</comment>
<comment type="catalytic activity">
    <reaction evidence="12">
        <text>an N-acylsphinganine + H2O = sphinganine + a fatty acid</text>
        <dbReference type="Rhea" id="RHEA:33551"/>
        <dbReference type="ChEBI" id="CHEBI:15377"/>
        <dbReference type="ChEBI" id="CHEBI:28868"/>
        <dbReference type="ChEBI" id="CHEBI:31488"/>
        <dbReference type="ChEBI" id="CHEBI:57817"/>
    </reaction>
    <physiologicalReaction direction="left-to-right" evidence="12">
        <dbReference type="Rhea" id="RHEA:33552"/>
    </physiologicalReaction>
</comment>
<comment type="cofactor">
    <cofactor evidence="14">
        <name>Zn(2+)</name>
        <dbReference type="ChEBI" id="CHEBI:29105"/>
    </cofactor>
</comment>
<evidence type="ECO:0000256" key="3">
    <source>
        <dbReference type="ARBA" id="ARBA00004991"/>
    </source>
</evidence>
<feature type="transmembrane region" description="Helical" evidence="15">
    <location>
        <begin position="185"/>
        <end position="204"/>
    </location>
</feature>
<dbReference type="UniPathway" id="UPA00222"/>
<feature type="binding site" evidence="14">
    <location>
        <position position="203"/>
    </location>
    <ligand>
        <name>Zn(2+)</name>
        <dbReference type="ChEBI" id="CHEBI:29105"/>
        <note>catalytic</note>
    </ligand>
</feature>
<reference evidence="17" key="1">
    <citation type="submission" date="2023-03" db="UniProtKB">
        <authorList>
            <consortium name="Ensembl"/>
        </authorList>
    </citation>
    <scope>IDENTIFICATION</scope>
</reference>
<feature type="transmembrane region" description="Helical" evidence="15">
    <location>
        <begin position="269"/>
        <end position="284"/>
    </location>
</feature>
<keyword evidence="15" id="KW-0443">Lipid metabolism</keyword>
<feature type="transmembrane region" description="Helical" evidence="15">
    <location>
        <begin position="246"/>
        <end position="263"/>
    </location>
</feature>
<accession>A0A8C4PVF2</accession>
<feature type="binding site" evidence="14">
    <location>
        <position position="332"/>
    </location>
    <ligand>
        <name>Zn(2+)</name>
        <dbReference type="ChEBI" id="CHEBI:29105"/>
        <note>catalytic</note>
    </ligand>
</feature>
<keyword evidence="13" id="KW-0479">Metal-binding</keyword>
<evidence type="ECO:0000256" key="11">
    <source>
        <dbReference type="ARBA" id="ARBA00048323"/>
    </source>
</evidence>
<comment type="subcellular location">
    <subcellularLocation>
        <location evidence="1">Membrane</location>
        <topology evidence="1">Multi-pass membrane protein</topology>
    </subcellularLocation>
</comment>
<evidence type="ECO:0000256" key="4">
    <source>
        <dbReference type="ARBA" id="ARBA00009780"/>
    </source>
</evidence>
<evidence type="ECO:0000256" key="8">
    <source>
        <dbReference type="ARBA" id="ARBA00022989"/>
    </source>
</evidence>
<dbReference type="PANTHER" id="PTHR46139">
    <property type="entry name" value="ALKALINE CERAMIDASE"/>
    <property type="match status" value="1"/>
</dbReference>
<dbReference type="EC" id="3.5.1.-" evidence="15"/>
<keyword evidence="7" id="KW-0746">Sphingolipid metabolism</keyword>
<keyword evidence="5 15" id="KW-0812">Transmembrane</keyword>
<feature type="transmembrane region" description="Helical" evidence="15">
    <location>
        <begin position="216"/>
        <end position="234"/>
    </location>
</feature>
<feature type="transmembrane region" description="Helical" evidence="15">
    <location>
        <begin position="334"/>
        <end position="353"/>
    </location>
</feature>
<evidence type="ECO:0000256" key="9">
    <source>
        <dbReference type="ARBA" id="ARBA00023136"/>
    </source>
</evidence>
<dbReference type="GO" id="GO:0046872">
    <property type="term" value="F:metal ion binding"/>
    <property type="evidence" value="ECO:0007669"/>
    <property type="project" value="UniProtKB-KW"/>
</dbReference>
<dbReference type="GO" id="GO:0017040">
    <property type="term" value="F:N-acylsphingosine amidohydrolase activity"/>
    <property type="evidence" value="ECO:0007669"/>
    <property type="project" value="UniProtKB-EC"/>
</dbReference>
<evidence type="ECO:0000256" key="12">
    <source>
        <dbReference type="ARBA" id="ARBA00049511"/>
    </source>
</evidence>
<feature type="transmembrane region" description="Helical" evidence="15">
    <location>
        <begin position="296"/>
        <end position="314"/>
    </location>
</feature>
<evidence type="ECO:0000256" key="14">
    <source>
        <dbReference type="PIRSR" id="PIRSR608901-2"/>
    </source>
</evidence>
<organism evidence="17">
    <name type="scientific">Equus asinus asinus</name>
    <dbReference type="NCBI Taxonomy" id="83772"/>
    <lineage>
        <taxon>Eukaryota</taxon>
        <taxon>Metazoa</taxon>
        <taxon>Chordata</taxon>
        <taxon>Craniata</taxon>
        <taxon>Vertebrata</taxon>
        <taxon>Euteleostomi</taxon>
        <taxon>Mammalia</taxon>
        <taxon>Eutheria</taxon>
        <taxon>Laurasiatheria</taxon>
        <taxon>Perissodactyla</taxon>
        <taxon>Equidae</taxon>
        <taxon>Equus</taxon>
    </lineage>
</organism>
<dbReference type="Pfam" id="PF05875">
    <property type="entry name" value="Ceramidase"/>
    <property type="match status" value="1"/>
</dbReference>
<feature type="compositionally biased region" description="Basic residues" evidence="16">
    <location>
        <begin position="47"/>
        <end position="56"/>
    </location>
</feature>
<dbReference type="InterPro" id="IPR008901">
    <property type="entry name" value="ACER"/>
</dbReference>
<name>A0A8C4PVF2_EQUAS</name>
<keyword evidence="8 15" id="KW-1133">Transmembrane helix</keyword>
<dbReference type="GO" id="GO:0016020">
    <property type="term" value="C:membrane"/>
    <property type="evidence" value="ECO:0007669"/>
    <property type="project" value="UniProtKB-SubCell"/>
</dbReference>
<evidence type="ECO:0000256" key="5">
    <source>
        <dbReference type="ARBA" id="ARBA00022692"/>
    </source>
</evidence>
<evidence type="ECO:0000256" key="10">
    <source>
        <dbReference type="ARBA" id="ARBA00047401"/>
    </source>
</evidence>
<evidence type="ECO:0000313" key="17">
    <source>
        <dbReference type="Ensembl" id="ENSEASP00005033762.1"/>
    </source>
</evidence>
<feature type="compositionally biased region" description="Low complexity" evidence="16">
    <location>
        <begin position="33"/>
        <end position="46"/>
    </location>
</feature>
<protein>
    <recommendedName>
        <fullName evidence="15">Alkaline ceramidase</fullName>
        <ecNumber evidence="15">3.5.1.-</ecNumber>
    </recommendedName>
</protein>
<dbReference type="PANTHER" id="PTHR46139:SF2">
    <property type="entry name" value="ALKALINE CERAMIDASE 1"/>
    <property type="match status" value="1"/>
</dbReference>
<feature type="binding site" evidence="14">
    <location>
        <position position="336"/>
    </location>
    <ligand>
        <name>Zn(2+)</name>
        <dbReference type="ChEBI" id="CHEBI:29105"/>
        <note>catalytic</note>
    </ligand>
</feature>